<accession>A0A1I6ZHE4</accession>
<dbReference type="Proteomes" id="UP000198844">
    <property type="component" value="Unassembled WGS sequence"/>
</dbReference>
<proteinExistence type="predicted"/>
<evidence type="ECO:0000313" key="1">
    <source>
        <dbReference type="EMBL" id="SFT62112.1"/>
    </source>
</evidence>
<dbReference type="RefSeq" id="WP_093633096.1">
    <property type="nucleotide sequence ID" value="NZ_FPBH01000002.1"/>
</dbReference>
<dbReference type="EMBL" id="FPBH01000002">
    <property type="protein sequence ID" value="SFT62112.1"/>
    <property type="molecule type" value="Genomic_DNA"/>
</dbReference>
<protein>
    <submittedName>
        <fullName evidence="1">Uncharacterized protein</fullName>
    </submittedName>
</protein>
<gene>
    <name evidence="1" type="ORF">SAMN05192563_1002362</name>
</gene>
<organism evidence="1 2">
    <name type="scientific">Paraburkholderia aspalathi</name>
    <dbReference type="NCBI Taxonomy" id="1324617"/>
    <lineage>
        <taxon>Bacteria</taxon>
        <taxon>Pseudomonadati</taxon>
        <taxon>Pseudomonadota</taxon>
        <taxon>Betaproteobacteria</taxon>
        <taxon>Burkholderiales</taxon>
        <taxon>Burkholderiaceae</taxon>
        <taxon>Paraburkholderia</taxon>
    </lineage>
</organism>
<reference evidence="1 2" key="1">
    <citation type="submission" date="2016-10" db="EMBL/GenBank/DDBJ databases">
        <authorList>
            <person name="de Groot N.N."/>
        </authorList>
    </citation>
    <scope>NUCLEOTIDE SEQUENCE [LARGE SCALE GENOMIC DNA]</scope>
    <source>
        <strain evidence="1 2">LMG 27731</strain>
    </source>
</reference>
<name>A0A1I6ZHE4_9BURK</name>
<evidence type="ECO:0000313" key="2">
    <source>
        <dbReference type="Proteomes" id="UP000198844"/>
    </source>
</evidence>
<dbReference type="AlphaFoldDB" id="A0A1I6ZHE4"/>
<sequence>MSADVGEMACIRPQITPVHCLKTVVPYRQMPGQFQAFIIERAETFERLTAEPGKGQKTGIPVLPVCCMELARKKDE</sequence>